<feature type="coiled-coil region" evidence="4">
    <location>
        <begin position="47"/>
        <end position="74"/>
    </location>
</feature>
<keyword evidence="4" id="KW-0175">Coiled coil</keyword>
<dbReference type="InterPro" id="IPR007394">
    <property type="entry name" value="UPF0122"/>
</dbReference>
<sequence length="111" mass="12888">MEDKIKSGYLYDFYGELLTEHQRSVYEMSINDDLSLSEIADSLSISRQAVHDMLKRCDRQLEEYEEKLHLVEKFMNVKADVLRINELTSQAPSKETLAEISQLSTSILEEL</sequence>
<evidence type="ECO:0000256" key="3">
    <source>
        <dbReference type="HAMAP-Rule" id="MF_00245"/>
    </source>
</evidence>
<dbReference type="InterPro" id="IPR036388">
    <property type="entry name" value="WH-like_DNA-bd_sf"/>
</dbReference>
<evidence type="ECO:0000256" key="4">
    <source>
        <dbReference type="SAM" id="Coils"/>
    </source>
</evidence>
<evidence type="ECO:0000313" key="5">
    <source>
        <dbReference type="EMBL" id="QFJ55538.1"/>
    </source>
</evidence>
<dbReference type="KEGG" id="pxv:FXF36_11985"/>
<dbReference type="Proteomes" id="UP000327030">
    <property type="component" value="Chromosome 1"/>
</dbReference>
<dbReference type="InterPro" id="IPR013324">
    <property type="entry name" value="RNA_pol_sigma_r3/r4-like"/>
</dbReference>
<dbReference type="EMBL" id="CP043028">
    <property type="protein sequence ID" value="QFJ55538.1"/>
    <property type="molecule type" value="Genomic_DNA"/>
</dbReference>
<reference evidence="6" key="1">
    <citation type="submission" date="2019-08" db="EMBL/GenBank/DDBJ databases">
        <title>Complete Genome Sequence of the Polysaccharide-Degrading Rumen Bacterium Pseudobutyrivibrio xylanivorans MA3014.</title>
        <authorList>
            <person name="Palevich N."/>
            <person name="Maclean P.H."/>
            <person name="Kelly W.J."/>
            <person name="Leahy S.C."/>
            <person name="Rakonjac J."/>
            <person name="Attwood G.T."/>
        </authorList>
    </citation>
    <scope>NUCLEOTIDE SEQUENCE [LARGE SCALE GENOMIC DNA]</scope>
    <source>
        <strain evidence="6">MA3014</strain>
    </source>
</reference>
<gene>
    <name evidence="5" type="ORF">FXF36_11985</name>
</gene>
<evidence type="ECO:0000256" key="2">
    <source>
        <dbReference type="ARBA" id="ARBA00024764"/>
    </source>
</evidence>
<dbReference type="NCBIfam" id="NF045758">
    <property type="entry name" value="YlxM"/>
    <property type="match status" value="1"/>
</dbReference>
<keyword evidence="5" id="KW-0238">DNA-binding</keyword>
<dbReference type="PANTHER" id="PTHR40083:SF1">
    <property type="entry name" value="UPF0122 PROTEIN YLXM"/>
    <property type="match status" value="1"/>
</dbReference>
<name>A0A5P6VTB7_PSEXY</name>
<dbReference type="RefSeq" id="WP_151624402.1">
    <property type="nucleotide sequence ID" value="NZ_CP043028.1"/>
</dbReference>
<dbReference type="SUPFAM" id="SSF88659">
    <property type="entry name" value="Sigma3 and sigma4 domains of RNA polymerase sigma factors"/>
    <property type="match status" value="1"/>
</dbReference>
<evidence type="ECO:0000313" key="6">
    <source>
        <dbReference type="Proteomes" id="UP000327030"/>
    </source>
</evidence>
<comment type="similarity">
    <text evidence="1 3">Belongs to the UPF0122 family.</text>
</comment>
<evidence type="ECO:0000256" key="1">
    <source>
        <dbReference type="ARBA" id="ARBA00008720"/>
    </source>
</evidence>
<accession>A0A5P6VTB7</accession>
<dbReference type="Gene3D" id="1.10.10.10">
    <property type="entry name" value="Winged helix-like DNA-binding domain superfamily/Winged helix DNA-binding domain"/>
    <property type="match status" value="1"/>
</dbReference>
<organism evidence="5 6">
    <name type="scientific">Pseudobutyrivibrio xylanivorans</name>
    <dbReference type="NCBI Taxonomy" id="185007"/>
    <lineage>
        <taxon>Bacteria</taxon>
        <taxon>Bacillati</taxon>
        <taxon>Bacillota</taxon>
        <taxon>Clostridia</taxon>
        <taxon>Lachnospirales</taxon>
        <taxon>Lachnospiraceae</taxon>
        <taxon>Pseudobutyrivibrio</taxon>
    </lineage>
</organism>
<dbReference type="InterPro" id="IPR054831">
    <property type="entry name" value="UPF0122_fam_protein"/>
</dbReference>
<dbReference type="HAMAP" id="MF_00245">
    <property type="entry name" value="UPF0122"/>
    <property type="match status" value="1"/>
</dbReference>
<protein>
    <recommendedName>
        <fullName evidence="3">UPF0122 protein FXF36_11985</fullName>
    </recommendedName>
</protein>
<dbReference type="PANTHER" id="PTHR40083">
    <property type="entry name" value="UPF0122 PROTEIN CBO2450/CLC_2298"/>
    <property type="match status" value="1"/>
</dbReference>
<dbReference type="Pfam" id="PF04297">
    <property type="entry name" value="UPF0122"/>
    <property type="match status" value="1"/>
</dbReference>
<dbReference type="GO" id="GO:0003677">
    <property type="term" value="F:DNA binding"/>
    <property type="evidence" value="ECO:0007669"/>
    <property type="project" value="UniProtKB-KW"/>
</dbReference>
<dbReference type="NCBIfam" id="NF001072">
    <property type="entry name" value="PRK00118.2-2"/>
    <property type="match status" value="1"/>
</dbReference>
<dbReference type="OrthoDB" id="6392at2"/>
<comment type="function">
    <text evidence="2 3">Might take part in the signal recognition particle (SRP) pathway. This is inferred from the conservation of its genetic proximity to ftsY/ffh. May be a regulatory protein.</text>
</comment>
<proteinExistence type="inferred from homology"/>
<dbReference type="AlphaFoldDB" id="A0A5P6VTB7"/>